<dbReference type="Proteomes" id="UP001515480">
    <property type="component" value="Unassembled WGS sequence"/>
</dbReference>
<protein>
    <recommendedName>
        <fullName evidence="3">Phospholipase B-like</fullName>
    </recommendedName>
</protein>
<keyword evidence="2" id="KW-1185">Reference proteome</keyword>
<accession>A0AB34K625</accession>
<name>A0AB34K625_PRYPA</name>
<dbReference type="AlphaFoldDB" id="A0AB34K625"/>
<sequence>MSNGEQQRTCEGPRYLDTLARSGLTTEVTGRTYRHNTAFANASSCSWKGQPTKFCECFTSRDTSGYAI</sequence>
<gene>
    <name evidence="1" type="ORF">AB1Y20_009970</name>
</gene>
<evidence type="ECO:0000313" key="1">
    <source>
        <dbReference type="EMBL" id="KAL1528632.1"/>
    </source>
</evidence>
<dbReference type="EMBL" id="JBGBPQ010000002">
    <property type="protein sequence ID" value="KAL1528632.1"/>
    <property type="molecule type" value="Genomic_DNA"/>
</dbReference>
<proteinExistence type="predicted"/>
<reference evidence="1 2" key="1">
    <citation type="journal article" date="2024" name="Science">
        <title>Giant polyketide synthase enzymes in the biosynthesis of giant marine polyether toxins.</title>
        <authorList>
            <person name="Fallon T.R."/>
            <person name="Shende V.V."/>
            <person name="Wierzbicki I.H."/>
            <person name="Pendleton A.L."/>
            <person name="Watervoot N.F."/>
            <person name="Auber R.P."/>
            <person name="Gonzalez D.J."/>
            <person name="Wisecaver J.H."/>
            <person name="Moore B.S."/>
        </authorList>
    </citation>
    <scope>NUCLEOTIDE SEQUENCE [LARGE SCALE GENOMIC DNA]</scope>
    <source>
        <strain evidence="1 2">12B1</strain>
    </source>
</reference>
<evidence type="ECO:0000313" key="2">
    <source>
        <dbReference type="Proteomes" id="UP001515480"/>
    </source>
</evidence>
<comment type="caution">
    <text evidence="1">The sequence shown here is derived from an EMBL/GenBank/DDBJ whole genome shotgun (WGS) entry which is preliminary data.</text>
</comment>
<organism evidence="1 2">
    <name type="scientific">Prymnesium parvum</name>
    <name type="common">Toxic golden alga</name>
    <dbReference type="NCBI Taxonomy" id="97485"/>
    <lineage>
        <taxon>Eukaryota</taxon>
        <taxon>Haptista</taxon>
        <taxon>Haptophyta</taxon>
        <taxon>Prymnesiophyceae</taxon>
        <taxon>Prymnesiales</taxon>
        <taxon>Prymnesiaceae</taxon>
        <taxon>Prymnesium</taxon>
    </lineage>
</organism>
<evidence type="ECO:0008006" key="3">
    <source>
        <dbReference type="Google" id="ProtNLM"/>
    </source>
</evidence>